<protein>
    <submittedName>
        <fullName evidence="9">Formate-dependent nitrite reductase membrane component NrfD</fullName>
    </submittedName>
    <submittedName>
        <fullName evidence="8">NrfD protein</fullName>
    </submittedName>
</protein>
<evidence type="ECO:0000256" key="2">
    <source>
        <dbReference type="ARBA" id="ARBA00008929"/>
    </source>
</evidence>
<evidence type="ECO:0000256" key="5">
    <source>
        <dbReference type="ARBA" id="ARBA00022989"/>
    </source>
</evidence>
<dbReference type="EMBL" id="PYGC01000001">
    <property type="protein sequence ID" value="PSK85616.1"/>
    <property type="molecule type" value="Genomic_DNA"/>
</dbReference>
<dbReference type="InterPro" id="IPR005614">
    <property type="entry name" value="NrfD-like"/>
</dbReference>
<keyword evidence="6 7" id="KW-0472">Membrane</keyword>
<evidence type="ECO:0000313" key="8">
    <source>
        <dbReference type="EMBL" id="GET20236.1"/>
    </source>
</evidence>
<comment type="similarity">
    <text evidence="2">Belongs to the NrfD family.</text>
</comment>
<dbReference type="InterPro" id="IPR052049">
    <property type="entry name" value="Electron_transfer_protein"/>
</dbReference>
<evidence type="ECO:0000256" key="4">
    <source>
        <dbReference type="ARBA" id="ARBA00022692"/>
    </source>
</evidence>
<evidence type="ECO:0000313" key="10">
    <source>
        <dbReference type="Proteomes" id="UP000240621"/>
    </source>
</evidence>
<dbReference type="Proteomes" id="UP000240621">
    <property type="component" value="Unassembled WGS sequence"/>
</dbReference>
<name>A0A2P8CKW8_9BACT</name>
<dbReference type="Pfam" id="PF03916">
    <property type="entry name" value="NrfD"/>
    <property type="match status" value="1"/>
</dbReference>
<evidence type="ECO:0000256" key="7">
    <source>
        <dbReference type="SAM" id="Phobius"/>
    </source>
</evidence>
<accession>A0A2P8CKW8</accession>
<proteinExistence type="inferred from homology"/>
<feature type="transmembrane region" description="Helical" evidence="7">
    <location>
        <begin position="151"/>
        <end position="170"/>
    </location>
</feature>
<feature type="transmembrane region" description="Helical" evidence="7">
    <location>
        <begin position="182"/>
        <end position="203"/>
    </location>
</feature>
<keyword evidence="3" id="KW-1003">Cell membrane</keyword>
<dbReference type="AlphaFoldDB" id="A0A2P8CKW8"/>
<comment type="subcellular location">
    <subcellularLocation>
        <location evidence="1">Cell membrane</location>
        <topology evidence="1">Multi-pass membrane protein</topology>
    </subcellularLocation>
</comment>
<dbReference type="OrthoDB" id="9768846at2"/>
<dbReference type="RefSeq" id="WP_106540641.1">
    <property type="nucleotide sequence ID" value="NZ_BLAU01000001.1"/>
</dbReference>
<evidence type="ECO:0000313" key="9">
    <source>
        <dbReference type="EMBL" id="PSK85616.1"/>
    </source>
</evidence>
<reference evidence="8 11" key="2">
    <citation type="submission" date="2019-10" db="EMBL/GenBank/DDBJ databases">
        <title>Prolixibacter strains distinguished by the presence of nitrate reductase genes were adept at nitrate-dependent anaerobic corrosion of metallic iron and carbon steel.</title>
        <authorList>
            <person name="Iino T."/>
            <person name="Shono N."/>
            <person name="Ito K."/>
            <person name="Nakamura R."/>
            <person name="Sueoka K."/>
            <person name="Harayama S."/>
            <person name="Ohkuma M."/>
        </authorList>
    </citation>
    <scope>NUCLEOTIDE SEQUENCE [LARGE SCALE GENOMIC DNA]</scope>
    <source>
        <strain evidence="8 11">MIC1-1</strain>
    </source>
</reference>
<evidence type="ECO:0000256" key="6">
    <source>
        <dbReference type="ARBA" id="ARBA00023136"/>
    </source>
</evidence>
<dbReference type="PANTHER" id="PTHR34856">
    <property type="entry name" value="PROTEIN NRFD"/>
    <property type="match status" value="1"/>
</dbReference>
<feature type="transmembrane region" description="Helical" evidence="7">
    <location>
        <begin position="99"/>
        <end position="120"/>
    </location>
</feature>
<organism evidence="9 10">
    <name type="scientific">Prolixibacter denitrificans</name>
    <dbReference type="NCBI Taxonomy" id="1541063"/>
    <lineage>
        <taxon>Bacteria</taxon>
        <taxon>Pseudomonadati</taxon>
        <taxon>Bacteroidota</taxon>
        <taxon>Bacteroidia</taxon>
        <taxon>Marinilabiliales</taxon>
        <taxon>Prolixibacteraceae</taxon>
        <taxon>Prolixibacter</taxon>
    </lineage>
</organism>
<reference evidence="9 10" key="1">
    <citation type="submission" date="2018-03" db="EMBL/GenBank/DDBJ databases">
        <title>Genomic Encyclopedia of Archaeal and Bacterial Type Strains, Phase II (KMG-II): from individual species to whole genera.</title>
        <authorList>
            <person name="Goeker M."/>
        </authorList>
    </citation>
    <scope>NUCLEOTIDE SEQUENCE [LARGE SCALE GENOMIC DNA]</scope>
    <source>
        <strain evidence="9 10">DSM 27267</strain>
    </source>
</reference>
<feature type="transmembrane region" description="Helical" evidence="7">
    <location>
        <begin position="215"/>
        <end position="235"/>
    </location>
</feature>
<keyword evidence="4 7" id="KW-0812">Transmembrane</keyword>
<feature type="transmembrane region" description="Helical" evidence="7">
    <location>
        <begin position="29"/>
        <end position="50"/>
    </location>
</feature>
<evidence type="ECO:0000256" key="3">
    <source>
        <dbReference type="ARBA" id="ARBA00022475"/>
    </source>
</evidence>
<keyword evidence="11" id="KW-1185">Reference proteome</keyword>
<feature type="transmembrane region" description="Helical" evidence="7">
    <location>
        <begin position="62"/>
        <end position="79"/>
    </location>
</feature>
<dbReference type="PANTHER" id="PTHR34856:SF2">
    <property type="entry name" value="PROTEIN NRFD"/>
    <property type="match status" value="1"/>
</dbReference>
<evidence type="ECO:0000256" key="1">
    <source>
        <dbReference type="ARBA" id="ARBA00004651"/>
    </source>
</evidence>
<comment type="caution">
    <text evidence="9">The sequence shown here is derived from an EMBL/GenBank/DDBJ whole genome shotgun (WGS) entry which is preliminary data.</text>
</comment>
<feature type="transmembrane region" description="Helical" evidence="7">
    <location>
        <begin position="255"/>
        <end position="275"/>
    </location>
</feature>
<keyword evidence="5 7" id="KW-1133">Transmembrane helix</keyword>
<dbReference type="Proteomes" id="UP000396862">
    <property type="component" value="Unassembled WGS sequence"/>
</dbReference>
<dbReference type="EMBL" id="BLAU01000001">
    <property type="protein sequence ID" value="GET20236.1"/>
    <property type="molecule type" value="Genomic_DNA"/>
</dbReference>
<dbReference type="Gene3D" id="1.20.1630.10">
    <property type="entry name" value="Formate dehydrogenase/DMSO reductase domain"/>
    <property type="match status" value="1"/>
</dbReference>
<dbReference type="GO" id="GO:0005886">
    <property type="term" value="C:plasma membrane"/>
    <property type="evidence" value="ECO:0007669"/>
    <property type="project" value="UniProtKB-SubCell"/>
</dbReference>
<gene>
    <name evidence="9" type="ORF">CLV93_101580</name>
    <name evidence="8" type="ORF">JCM18694_04820</name>
</gene>
<sequence length="314" mass="35677">MNEDLIVSGRMNPLIDPHLGVWEWQIPSYLFLGGLAAGILFFAGLFTVWNKEEQYPTAVRKAPILVPFILALGLLFLFLDLKHKLYFWRLYTTIKLESPMSWGAWTLMAITPLSIIWAALNIREFFPNWDWKFDWVKQLESWFRKYKKEMAWAMMTLALILGVYTGILFSAFNARPLWNTSILGPLFLISGLSTGAASIVLLSKVKTERHMFAKIDLGLIAIELFLIIHMFMGFNAGTQTKINAADLFMGGDFTASFWVLVVGMGLVIPAILEVLEMRDKKVPYRAAPVLVLIGGLILRFILAHAGQMSHWVMN</sequence>
<evidence type="ECO:0000313" key="11">
    <source>
        <dbReference type="Proteomes" id="UP000396862"/>
    </source>
</evidence>
<feature type="transmembrane region" description="Helical" evidence="7">
    <location>
        <begin position="287"/>
        <end position="306"/>
    </location>
</feature>